<dbReference type="AlphaFoldDB" id="A0A2N1MYD6"/>
<protein>
    <submittedName>
        <fullName evidence="2">Uncharacterized protein</fullName>
    </submittedName>
</protein>
<proteinExistence type="predicted"/>
<dbReference type="Proteomes" id="UP000233469">
    <property type="component" value="Unassembled WGS sequence"/>
</dbReference>
<feature type="region of interest" description="Disordered" evidence="1">
    <location>
        <begin position="1"/>
        <end position="25"/>
    </location>
</feature>
<accession>A0A2N1MYD6</accession>
<reference evidence="2 3" key="2">
    <citation type="submission" date="2017-10" db="EMBL/GenBank/DDBJ databases">
        <title>Extensive intraspecific genome diversity in a model arbuscular mycorrhizal fungus.</title>
        <authorList>
            <person name="Chen E.C.H."/>
            <person name="Morin E."/>
            <person name="Baudet D."/>
            <person name="Noel J."/>
            <person name="Ndikumana S."/>
            <person name="Charron P."/>
            <person name="St-Onge C."/>
            <person name="Giorgi J."/>
            <person name="Grigoriev I.V."/>
            <person name="Roux C."/>
            <person name="Martin F.M."/>
            <person name="Corradi N."/>
        </authorList>
    </citation>
    <scope>NUCLEOTIDE SEQUENCE [LARGE SCALE GENOMIC DNA]</scope>
    <source>
        <strain evidence="2 3">C2</strain>
    </source>
</reference>
<comment type="caution">
    <text evidence="2">The sequence shown here is derived from an EMBL/GenBank/DDBJ whole genome shotgun (WGS) entry which is preliminary data.</text>
</comment>
<dbReference type="VEuPathDB" id="FungiDB:RhiirFUN_020099"/>
<evidence type="ECO:0000313" key="3">
    <source>
        <dbReference type="Proteomes" id="UP000233469"/>
    </source>
</evidence>
<reference evidence="2 3" key="1">
    <citation type="submission" date="2016-04" db="EMBL/GenBank/DDBJ databases">
        <title>Genome analyses suggest a sexual origin of heterokaryosis in a supposedly ancient asexual fungus.</title>
        <authorList>
            <person name="Ropars J."/>
            <person name="Sedzielewska K."/>
            <person name="Noel J."/>
            <person name="Charron P."/>
            <person name="Farinelli L."/>
            <person name="Marton T."/>
            <person name="Kruger M."/>
            <person name="Pelin A."/>
            <person name="Brachmann A."/>
            <person name="Corradi N."/>
        </authorList>
    </citation>
    <scope>NUCLEOTIDE SEQUENCE [LARGE SCALE GENOMIC DNA]</scope>
    <source>
        <strain evidence="2 3">C2</strain>
    </source>
</reference>
<dbReference type="EMBL" id="LLXL01001064">
    <property type="protein sequence ID" value="PKK66655.1"/>
    <property type="molecule type" value="Genomic_DNA"/>
</dbReference>
<sequence>MPYDKTRNNQSVQKAPYVRPPRTRKHIPCHCQECKGKLIDPRTKKKHDSRFTNRIIPQRGYTNLTETPNDNHSPINLIPSPEIVMNINNEEDHEENLQEEIINELLSDDDNVSEDERRELEDSSVVDENITSESDEDCQVNFSAPEIEMDRGESIRYKKESDDQYSWIVIWILKYQERF</sequence>
<dbReference type="VEuPathDB" id="FungiDB:FUN_006150"/>
<name>A0A2N1MYD6_9GLOM</name>
<organism evidence="2 3">
    <name type="scientific">Rhizophagus irregularis</name>
    <dbReference type="NCBI Taxonomy" id="588596"/>
    <lineage>
        <taxon>Eukaryota</taxon>
        <taxon>Fungi</taxon>
        <taxon>Fungi incertae sedis</taxon>
        <taxon>Mucoromycota</taxon>
        <taxon>Glomeromycotina</taxon>
        <taxon>Glomeromycetes</taxon>
        <taxon>Glomerales</taxon>
        <taxon>Glomeraceae</taxon>
        <taxon>Rhizophagus</taxon>
    </lineage>
</organism>
<gene>
    <name evidence="2" type="ORF">RhiirC2_784514</name>
</gene>
<evidence type="ECO:0000313" key="2">
    <source>
        <dbReference type="EMBL" id="PKK66655.1"/>
    </source>
</evidence>
<evidence type="ECO:0000256" key="1">
    <source>
        <dbReference type="SAM" id="MobiDB-lite"/>
    </source>
</evidence>
<dbReference type="VEuPathDB" id="FungiDB:RhiirA1_501800"/>